<feature type="region of interest" description="Disordered" evidence="1">
    <location>
        <begin position="26"/>
        <end position="67"/>
    </location>
</feature>
<proteinExistence type="predicted"/>
<dbReference type="EMBL" id="JAQQAF010000006">
    <property type="protein sequence ID" value="KAJ8478684.1"/>
    <property type="molecule type" value="Genomic_DNA"/>
</dbReference>
<sequence>MRGGVGRGDGLHGLFGCEAWHTTRHEDRSRGNTFGEGKKKGAWVGRGCGPPKGSVAGGHQTKGSGSRPWLCLSLNRQALARLAWQSGTRCPYLNRPMGGVQKEEKLGEVDLCGRHISVMCIMGRLF</sequence>
<dbReference type="AlphaFoldDB" id="A0AAV8QFJ6"/>
<evidence type="ECO:0000313" key="2">
    <source>
        <dbReference type="EMBL" id="KAJ8478684.1"/>
    </source>
</evidence>
<keyword evidence="3" id="KW-1185">Reference proteome</keyword>
<comment type="caution">
    <text evidence="2">The sequence shown here is derived from an EMBL/GenBank/DDBJ whole genome shotgun (WGS) entry which is preliminary data.</text>
</comment>
<evidence type="ECO:0000313" key="3">
    <source>
        <dbReference type="Proteomes" id="UP001222027"/>
    </source>
</evidence>
<dbReference type="Proteomes" id="UP001222027">
    <property type="component" value="Unassembled WGS sequence"/>
</dbReference>
<name>A0AAV8QFJ6_ENSVE</name>
<reference evidence="2 3" key="1">
    <citation type="submission" date="2022-12" db="EMBL/GenBank/DDBJ databases">
        <title>Chromosome-scale assembly of the Ensete ventricosum genome.</title>
        <authorList>
            <person name="Dussert Y."/>
            <person name="Stocks J."/>
            <person name="Wendawek A."/>
            <person name="Woldeyes F."/>
            <person name="Nichols R.A."/>
            <person name="Borrell J.S."/>
        </authorList>
    </citation>
    <scope>NUCLEOTIDE SEQUENCE [LARGE SCALE GENOMIC DNA]</scope>
    <source>
        <strain evidence="3">cv. Maze</strain>
        <tissue evidence="2">Seeds</tissue>
    </source>
</reference>
<protein>
    <submittedName>
        <fullName evidence="2">Uncharacterized protein</fullName>
    </submittedName>
</protein>
<accession>A0AAV8QFJ6</accession>
<evidence type="ECO:0000256" key="1">
    <source>
        <dbReference type="SAM" id="MobiDB-lite"/>
    </source>
</evidence>
<organism evidence="2 3">
    <name type="scientific">Ensete ventricosum</name>
    <name type="common">Abyssinian banana</name>
    <name type="synonym">Musa ensete</name>
    <dbReference type="NCBI Taxonomy" id="4639"/>
    <lineage>
        <taxon>Eukaryota</taxon>
        <taxon>Viridiplantae</taxon>
        <taxon>Streptophyta</taxon>
        <taxon>Embryophyta</taxon>
        <taxon>Tracheophyta</taxon>
        <taxon>Spermatophyta</taxon>
        <taxon>Magnoliopsida</taxon>
        <taxon>Liliopsida</taxon>
        <taxon>Zingiberales</taxon>
        <taxon>Musaceae</taxon>
        <taxon>Ensete</taxon>
    </lineage>
</organism>
<gene>
    <name evidence="2" type="ORF">OPV22_022411</name>
</gene>